<feature type="transmembrane region" description="Helical" evidence="6">
    <location>
        <begin position="144"/>
        <end position="162"/>
    </location>
</feature>
<sequence length="468" mass="51918">MSDAVPLLTDDLEPVFTSIQSPSKIRARITGNNNSFSNNEDADLHRVQRDASNQNLNNCCKRNVVRQKRPPKYAIAFIASTWGFLTNVERAIILPTMWLYFKTYWSDEVAKSFYGPTLAAFSLSILITTPLFGYAGHANVNVRYLLMFANLMEVIGNVAYLLPYSPWFVFFGRLIAGVGASCESPMYADLTRATDESERTPYIIVLLLSRQVGLIIGPAFTLILHQMTIEIGPVQISVYNGPGLVMAVLWVVHTLLIFFFYPHLDKFGQVVEDSRPGEATSSPTEATPKHSRQPSDSRIQAAFAGYGQYHIVTLCMEDRSLVLLGLFFLTVAYAFLSFVLHNILSMSKTLGATLVVVGVAIHVIGMPFPLAITESLYTKFIPPQQLDKAQTILRTIINVAFLLGPYVGGSLEGKPTIVFCTMMVLVALPFLMLLIRFNKFRVPREPSSPRADGSPKATKSTDPHLSAF</sequence>
<dbReference type="PROSITE" id="PS50850">
    <property type="entry name" value="MFS"/>
    <property type="match status" value="1"/>
</dbReference>
<protein>
    <recommendedName>
        <fullName evidence="7">Major facilitator superfamily (MFS) profile domain-containing protein</fullName>
    </recommendedName>
</protein>
<dbReference type="PANTHER" id="PTHR23510">
    <property type="entry name" value="INNER MEMBRANE TRANSPORT PROTEIN YAJR"/>
    <property type="match status" value="1"/>
</dbReference>
<evidence type="ECO:0000256" key="3">
    <source>
        <dbReference type="ARBA" id="ARBA00022989"/>
    </source>
</evidence>
<dbReference type="OrthoDB" id="370281at2759"/>
<dbReference type="Proteomes" id="UP000281553">
    <property type="component" value="Unassembled WGS sequence"/>
</dbReference>
<feature type="region of interest" description="Disordered" evidence="5">
    <location>
        <begin position="444"/>
        <end position="468"/>
    </location>
</feature>
<reference evidence="8 9" key="1">
    <citation type="submission" date="2018-11" db="EMBL/GenBank/DDBJ databases">
        <authorList>
            <consortium name="Pathogen Informatics"/>
        </authorList>
    </citation>
    <scope>NUCLEOTIDE SEQUENCE [LARGE SCALE GENOMIC DNA]</scope>
</reference>
<proteinExistence type="predicted"/>
<comment type="subcellular location">
    <subcellularLocation>
        <location evidence="1">Membrane</location>
        <topology evidence="1">Multi-pass membrane protein</topology>
    </subcellularLocation>
</comment>
<name>A0A3P7MFN3_DIBLA</name>
<evidence type="ECO:0000256" key="1">
    <source>
        <dbReference type="ARBA" id="ARBA00004141"/>
    </source>
</evidence>
<evidence type="ECO:0000256" key="6">
    <source>
        <dbReference type="SAM" id="Phobius"/>
    </source>
</evidence>
<gene>
    <name evidence="8" type="ORF">DILT_LOCUS14573</name>
</gene>
<feature type="region of interest" description="Disordered" evidence="5">
    <location>
        <begin position="275"/>
        <end position="295"/>
    </location>
</feature>
<dbReference type="PANTHER" id="PTHR23510:SF16">
    <property type="entry name" value="MAJOR FACILITATOR SUPERFAMILY (MFS) PROFILE DOMAIN-CONTAINING PROTEIN"/>
    <property type="match status" value="1"/>
</dbReference>
<dbReference type="AlphaFoldDB" id="A0A3P7MFN3"/>
<feature type="transmembrane region" description="Helical" evidence="6">
    <location>
        <begin position="415"/>
        <end position="435"/>
    </location>
</feature>
<evidence type="ECO:0000256" key="5">
    <source>
        <dbReference type="SAM" id="MobiDB-lite"/>
    </source>
</evidence>
<evidence type="ECO:0000259" key="7">
    <source>
        <dbReference type="PROSITE" id="PS50850"/>
    </source>
</evidence>
<dbReference type="Pfam" id="PF07690">
    <property type="entry name" value="MFS_1"/>
    <property type="match status" value="1"/>
</dbReference>
<evidence type="ECO:0000313" key="8">
    <source>
        <dbReference type="EMBL" id="VDN25140.1"/>
    </source>
</evidence>
<evidence type="ECO:0000313" key="9">
    <source>
        <dbReference type="Proteomes" id="UP000281553"/>
    </source>
</evidence>
<feature type="transmembrane region" description="Helical" evidence="6">
    <location>
        <begin position="321"/>
        <end position="344"/>
    </location>
</feature>
<dbReference type="GO" id="GO:0022857">
    <property type="term" value="F:transmembrane transporter activity"/>
    <property type="evidence" value="ECO:0007669"/>
    <property type="project" value="InterPro"/>
</dbReference>
<dbReference type="SUPFAM" id="SSF103473">
    <property type="entry name" value="MFS general substrate transporter"/>
    <property type="match status" value="1"/>
</dbReference>
<dbReference type="GO" id="GO:0016020">
    <property type="term" value="C:membrane"/>
    <property type="evidence" value="ECO:0007669"/>
    <property type="project" value="UniProtKB-SubCell"/>
</dbReference>
<feature type="transmembrane region" description="Helical" evidence="6">
    <location>
        <begin position="73"/>
        <end position="101"/>
    </location>
</feature>
<dbReference type="InterPro" id="IPR020846">
    <property type="entry name" value="MFS_dom"/>
</dbReference>
<dbReference type="InterPro" id="IPR036259">
    <property type="entry name" value="MFS_trans_sf"/>
</dbReference>
<evidence type="ECO:0000256" key="4">
    <source>
        <dbReference type="ARBA" id="ARBA00023136"/>
    </source>
</evidence>
<feature type="transmembrane region" description="Helical" evidence="6">
    <location>
        <begin position="350"/>
        <end position="372"/>
    </location>
</feature>
<dbReference type="InterPro" id="IPR051068">
    <property type="entry name" value="MFS_Domain-Containing_Protein"/>
</dbReference>
<feature type="domain" description="Major facilitator superfamily (MFS) profile" evidence="7">
    <location>
        <begin position="75"/>
        <end position="468"/>
    </location>
</feature>
<feature type="transmembrane region" description="Helical" evidence="6">
    <location>
        <begin position="244"/>
        <end position="261"/>
    </location>
</feature>
<accession>A0A3P7MFN3</accession>
<dbReference type="EMBL" id="UYRU01074864">
    <property type="protein sequence ID" value="VDN25140.1"/>
    <property type="molecule type" value="Genomic_DNA"/>
</dbReference>
<keyword evidence="2 6" id="KW-0812">Transmembrane</keyword>
<keyword evidence="3 6" id="KW-1133">Transmembrane helix</keyword>
<dbReference type="InterPro" id="IPR011701">
    <property type="entry name" value="MFS"/>
</dbReference>
<evidence type="ECO:0000256" key="2">
    <source>
        <dbReference type="ARBA" id="ARBA00022692"/>
    </source>
</evidence>
<keyword evidence="4 6" id="KW-0472">Membrane</keyword>
<feature type="transmembrane region" description="Helical" evidence="6">
    <location>
        <begin position="202"/>
        <end position="224"/>
    </location>
</feature>
<feature type="transmembrane region" description="Helical" evidence="6">
    <location>
        <begin position="113"/>
        <end position="132"/>
    </location>
</feature>
<keyword evidence="9" id="KW-1185">Reference proteome</keyword>
<dbReference type="Gene3D" id="1.20.1250.20">
    <property type="entry name" value="MFS general substrate transporter like domains"/>
    <property type="match status" value="1"/>
</dbReference>
<organism evidence="8 9">
    <name type="scientific">Dibothriocephalus latus</name>
    <name type="common">Fish tapeworm</name>
    <name type="synonym">Diphyllobothrium latum</name>
    <dbReference type="NCBI Taxonomy" id="60516"/>
    <lineage>
        <taxon>Eukaryota</taxon>
        <taxon>Metazoa</taxon>
        <taxon>Spiralia</taxon>
        <taxon>Lophotrochozoa</taxon>
        <taxon>Platyhelminthes</taxon>
        <taxon>Cestoda</taxon>
        <taxon>Eucestoda</taxon>
        <taxon>Diphyllobothriidea</taxon>
        <taxon>Diphyllobothriidae</taxon>
        <taxon>Dibothriocephalus</taxon>
    </lineage>
</organism>